<evidence type="ECO:0000256" key="1">
    <source>
        <dbReference type="ARBA" id="ARBA00005594"/>
    </source>
</evidence>
<protein>
    <recommendedName>
        <fullName evidence="8">Leucine--tRNA ligase</fullName>
        <ecNumber evidence="8">6.1.1.4</ecNumber>
    </recommendedName>
    <alternativeName>
        <fullName evidence="8">Leucyl-tRNA synthetase</fullName>
        <shortName evidence="8">LeuRS</shortName>
    </alternativeName>
</protein>
<evidence type="ECO:0000259" key="11">
    <source>
        <dbReference type="Pfam" id="PF08264"/>
    </source>
</evidence>
<comment type="similarity">
    <text evidence="1 8 9">Belongs to the class-I aminoacyl-tRNA synthetase family.</text>
</comment>
<evidence type="ECO:0000313" key="14">
    <source>
        <dbReference type="EMBL" id="HIU65572.1"/>
    </source>
</evidence>
<dbReference type="SUPFAM" id="SSF47323">
    <property type="entry name" value="Anticodon-binding domain of a subclass of class I aminoacyl-tRNA synthetases"/>
    <property type="match status" value="1"/>
</dbReference>
<dbReference type="CDD" id="cd00812">
    <property type="entry name" value="LeuRS_core"/>
    <property type="match status" value="1"/>
</dbReference>
<feature type="domain" description="Aminoacyl-tRNA synthetase class Ia" evidence="10">
    <location>
        <begin position="416"/>
        <end position="619"/>
    </location>
</feature>
<dbReference type="InterPro" id="IPR015413">
    <property type="entry name" value="Methionyl/Leucyl_tRNA_Synth"/>
</dbReference>
<comment type="catalytic activity">
    <reaction evidence="7 8">
        <text>tRNA(Leu) + L-leucine + ATP = L-leucyl-tRNA(Leu) + AMP + diphosphate</text>
        <dbReference type="Rhea" id="RHEA:11688"/>
        <dbReference type="Rhea" id="RHEA-COMP:9613"/>
        <dbReference type="Rhea" id="RHEA-COMP:9622"/>
        <dbReference type="ChEBI" id="CHEBI:30616"/>
        <dbReference type="ChEBI" id="CHEBI:33019"/>
        <dbReference type="ChEBI" id="CHEBI:57427"/>
        <dbReference type="ChEBI" id="CHEBI:78442"/>
        <dbReference type="ChEBI" id="CHEBI:78494"/>
        <dbReference type="ChEBI" id="CHEBI:456215"/>
        <dbReference type="EC" id="6.1.1.4"/>
    </reaction>
</comment>
<dbReference type="PANTHER" id="PTHR43740">
    <property type="entry name" value="LEUCYL-TRNA SYNTHETASE"/>
    <property type="match status" value="1"/>
</dbReference>
<evidence type="ECO:0000313" key="15">
    <source>
        <dbReference type="Proteomes" id="UP000824142"/>
    </source>
</evidence>
<dbReference type="Proteomes" id="UP000824142">
    <property type="component" value="Unassembled WGS sequence"/>
</dbReference>
<keyword evidence="2 8" id="KW-0436">Ligase</keyword>
<evidence type="ECO:0000259" key="12">
    <source>
        <dbReference type="Pfam" id="PF09334"/>
    </source>
</evidence>
<evidence type="ECO:0000259" key="10">
    <source>
        <dbReference type="Pfam" id="PF00133"/>
    </source>
</evidence>
<dbReference type="PANTHER" id="PTHR43740:SF2">
    <property type="entry name" value="LEUCINE--TRNA LIGASE, MITOCHONDRIAL"/>
    <property type="match status" value="1"/>
</dbReference>
<comment type="caution">
    <text evidence="14">The sequence shown here is derived from an EMBL/GenBank/DDBJ whole genome shotgun (WGS) entry which is preliminary data.</text>
</comment>
<dbReference type="NCBIfam" id="TIGR00396">
    <property type="entry name" value="leuS_bact"/>
    <property type="match status" value="1"/>
</dbReference>
<reference evidence="14" key="1">
    <citation type="submission" date="2020-10" db="EMBL/GenBank/DDBJ databases">
        <authorList>
            <person name="Gilroy R."/>
        </authorList>
    </citation>
    <scope>NUCLEOTIDE SEQUENCE</scope>
    <source>
        <strain evidence="14">CHK136-897</strain>
    </source>
</reference>
<keyword evidence="4 8" id="KW-0067">ATP-binding</keyword>
<evidence type="ECO:0000256" key="5">
    <source>
        <dbReference type="ARBA" id="ARBA00022917"/>
    </source>
</evidence>
<dbReference type="FunFam" id="3.40.50.620:FF:000056">
    <property type="entry name" value="Leucine--tRNA ligase"/>
    <property type="match status" value="1"/>
</dbReference>
<dbReference type="Gene3D" id="3.40.50.620">
    <property type="entry name" value="HUPs"/>
    <property type="match status" value="2"/>
</dbReference>
<dbReference type="InterPro" id="IPR013155">
    <property type="entry name" value="M/V/L/I-tRNA-synth_anticd-bd"/>
</dbReference>
<keyword evidence="6 8" id="KW-0030">Aminoacyl-tRNA synthetase</keyword>
<dbReference type="InterPro" id="IPR025709">
    <property type="entry name" value="Leu_tRNA-synth_edit"/>
</dbReference>
<evidence type="ECO:0000259" key="13">
    <source>
        <dbReference type="Pfam" id="PF13603"/>
    </source>
</evidence>
<dbReference type="InterPro" id="IPR009008">
    <property type="entry name" value="Val/Leu/Ile-tRNA-synth_edit"/>
</dbReference>
<keyword evidence="3 8" id="KW-0547">Nucleotide-binding</keyword>
<dbReference type="GO" id="GO:0002161">
    <property type="term" value="F:aminoacyl-tRNA deacylase activity"/>
    <property type="evidence" value="ECO:0007669"/>
    <property type="project" value="InterPro"/>
</dbReference>
<dbReference type="GO" id="GO:0006429">
    <property type="term" value="P:leucyl-tRNA aminoacylation"/>
    <property type="evidence" value="ECO:0007669"/>
    <property type="project" value="UniProtKB-UniRule"/>
</dbReference>
<feature type="domain" description="Leucyl-tRNA synthetase editing" evidence="13">
    <location>
        <begin position="223"/>
        <end position="401"/>
    </location>
</feature>
<evidence type="ECO:0000256" key="4">
    <source>
        <dbReference type="ARBA" id="ARBA00022840"/>
    </source>
</evidence>
<dbReference type="Gene3D" id="3.10.20.590">
    <property type="match status" value="1"/>
</dbReference>
<evidence type="ECO:0000256" key="3">
    <source>
        <dbReference type="ARBA" id="ARBA00022741"/>
    </source>
</evidence>
<dbReference type="Gene3D" id="1.10.730.10">
    <property type="entry name" value="Isoleucyl-tRNA Synthetase, Domain 1"/>
    <property type="match status" value="2"/>
</dbReference>
<dbReference type="Pfam" id="PF13603">
    <property type="entry name" value="tRNA-synt_1_2"/>
    <property type="match status" value="1"/>
</dbReference>
<evidence type="ECO:0000256" key="2">
    <source>
        <dbReference type="ARBA" id="ARBA00022598"/>
    </source>
</evidence>
<proteinExistence type="inferred from homology"/>
<feature type="short sequence motif" description="'KMSKS' region" evidence="8">
    <location>
        <begin position="580"/>
        <end position="584"/>
    </location>
</feature>
<keyword evidence="5 8" id="KW-0648">Protein biosynthesis</keyword>
<dbReference type="AlphaFoldDB" id="A0A9D1SN02"/>
<dbReference type="GO" id="GO:0004823">
    <property type="term" value="F:leucine-tRNA ligase activity"/>
    <property type="evidence" value="ECO:0007669"/>
    <property type="project" value="UniProtKB-UniRule"/>
</dbReference>
<dbReference type="FunFam" id="1.10.730.10:FF:000002">
    <property type="entry name" value="Leucine--tRNA ligase"/>
    <property type="match status" value="1"/>
</dbReference>
<dbReference type="EMBL" id="DVNO01000025">
    <property type="protein sequence ID" value="HIU65572.1"/>
    <property type="molecule type" value="Genomic_DNA"/>
</dbReference>
<dbReference type="Pfam" id="PF09334">
    <property type="entry name" value="tRNA-synt_1g"/>
    <property type="match status" value="1"/>
</dbReference>
<keyword evidence="8" id="KW-0963">Cytoplasm</keyword>
<dbReference type="GO" id="GO:0005829">
    <property type="term" value="C:cytosol"/>
    <property type="evidence" value="ECO:0007669"/>
    <property type="project" value="TreeGrafter"/>
</dbReference>
<reference evidence="14" key="2">
    <citation type="journal article" date="2021" name="PeerJ">
        <title>Extensive microbial diversity within the chicken gut microbiome revealed by metagenomics and culture.</title>
        <authorList>
            <person name="Gilroy R."/>
            <person name="Ravi A."/>
            <person name="Getino M."/>
            <person name="Pursley I."/>
            <person name="Horton D.L."/>
            <person name="Alikhan N.F."/>
            <person name="Baker D."/>
            <person name="Gharbi K."/>
            <person name="Hall N."/>
            <person name="Watson M."/>
            <person name="Adriaenssens E.M."/>
            <person name="Foster-Nyarko E."/>
            <person name="Jarju S."/>
            <person name="Secka A."/>
            <person name="Antonio M."/>
            <person name="Oren A."/>
            <person name="Chaudhuri R.R."/>
            <person name="La Ragione R."/>
            <person name="Hildebrand F."/>
            <person name="Pallen M.J."/>
        </authorList>
    </citation>
    <scope>NUCLEOTIDE SEQUENCE</scope>
    <source>
        <strain evidence="14">CHK136-897</strain>
    </source>
</reference>
<dbReference type="InterPro" id="IPR002302">
    <property type="entry name" value="Leu-tRNA-ligase"/>
</dbReference>
<name>A0A9D1SN02_9PROT</name>
<dbReference type="InterPro" id="IPR009080">
    <property type="entry name" value="tRNAsynth_Ia_anticodon-bd"/>
</dbReference>
<evidence type="ECO:0000256" key="8">
    <source>
        <dbReference type="HAMAP-Rule" id="MF_00049"/>
    </source>
</evidence>
<gene>
    <name evidence="8" type="primary">leuS</name>
    <name evidence="14" type="ORF">IAC63_02945</name>
</gene>
<evidence type="ECO:0000256" key="9">
    <source>
        <dbReference type="RuleBase" id="RU363039"/>
    </source>
</evidence>
<dbReference type="CDD" id="cd07958">
    <property type="entry name" value="Anticodon_Ia_Leu_BEm"/>
    <property type="match status" value="1"/>
</dbReference>
<dbReference type="InterPro" id="IPR002300">
    <property type="entry name" value="aa-tRNA-synth_Ia"/>
</dbReference>
<dbReference type="SUPFAM" id="SSF52374">
    <property type="entry name" value="Nucleotidylyl transferase"/>
    <property type="match status" value="1"/>
</dbReference>
<feature type="domain" description="Methionyl/Leucyl tRNA synthetase" evidence="12">
    <location>
        <begin position="49"/>
        <end position="183"/>
    </location>
</feature>
<dbReference type="SUPFAM" id="SSF50677">
    <property type="entry name" value="ValRS/IleRS/LeuRS editing domain"/>
    <property type="match status" value="1"/>
</dbReference>
<feature type="binding site" evidence="8">
    <location>
        <position position="583"/>
    </location>
    <ligand>
        <name>ATP</name>
        <dbReference type="ChEBI" id="CHEBI:30616"/>
    </ligand>
</feature>
<dbReference type="EC" id="6.1.1.4" evidence="8"/>
<feature type="domain" description="Methionyl/Valyl/Leucyl/Isoleucyl-tRNA synthetase anticodon-binding" evidence="11">
    <location>
        <begin position="654"/>
        <end position="760"/>
    </location>
</feature>
<evidence type="ECO:0000256" key="7">
    <source>
        <dbReference type="ARBA" id="ARBA00047469"/>
    </source>
</evidence>
<dbReference type="PRINTS" id="PR00985">
    <property type="entry name" value="TRNASYNTHLEU"/>
</dbReference>
<dbReference type="Pfam" id="PF08264">
    <property type="entry name" value="Anticodon_1"/>
    <property type="match status" value="1"/>
</dbReference>
<dbReference type="HAMAP" id="MF_00049_B">
    <property type="entry name" value="Leu_tRNA_synth_B"/>
    <property type="match status" value="1"/>
</dbReference>
<comment type="subcellular location">
    <subcellularLocation>
        <location evidence="8">Cytoplasm</location>
    </subcellularLocation>
</comment>
<comment type="caution">
    <text evidence="8">Lacks conserved residue(s) required for the propagation of feature annotation.</text>
</comment>
<accession>A0A9D1SN02</accession>
<dbReference type="Pfam" id="PF00133">
    <property type="entry name" value="tRNA-synt_1"/>
    <property type="match status" value="1"/>
</dbReference>
<organism evidence="14 15">
    <name type="scientific">Candidatus Enterousia avicola</name>
    <dbReference type="NCBI Taxonomy" id="2840787"/>
    <lineage>
        <taxon>Bacteria</taxon>
        <taxon>Pseudomonadati</taxon>
        <taxon>Pseudomonadota</taxon>
        <taxon>Alphaproteobacteria</taxon>
        <taxon>Candidatus Enterousia</taxon>
    </lineage>
</organism>
<evidence type="ECO:0000256" key="6">
    <source>
        <dbReference type="ARBA" id="ARBA00023146"/>
    </source>
</evidence>
<dbReference type="InterPro" id="IPR014729">
    <property type="entry name" value="Rossmann-like_a/b/a_fold"/>
</dbReference>
<sequence>MADDIKKIHDRETKWQQRWIESGVFTPKNDGSKKPFYMLAEFPFPSGTGLHGGHMLNYSGCDVMARFRRMQGYDVLYPLGFDSLGISAENYATKIGKHPSVVVKDLIKKFTKNMIEMGWSIDLKSQIATSDPEYIKWTQWMFIQFFKAGLAYKSMLPMNWCPHCRTTLTNEELEDGKCNRCHGPVEIREKMQWNLAITKYAERLLDDLKLVDYPERVKRDQINWIGKSTGADVDFMVGDDKMTVYTTRPDTIFGVTFCAIAPEHKLLAKWLDEGKVKNADEVRNYIKESAAKSEFDRTDVTKEKTGVKLEGIMAKNPYTGDEIPVFVADYVLVNYAHGTIMAVPAHDGRDWDFAKKFGIKIIPVISGGEPDKVWEGDGEHINSGFMDGMNKADAIAAAIKYGEEHGFARPKTRFRMSDWGFSRQMYWGEPIPLVYCEKCGWVPVPESELPLMQPYMEDYQPTEEGESPLARATDWVNTTCPHCGGPARRETDTMPQWAGSSWYYMRYLDPHNDKAFCSREQMEKWMPVDHYNGGNEHNTRHLIYSRFWHKALYDLGLVNTVEPYKKRTTNGLLMGADGKKMSKSAGNGFQVDEKVAEIGADAARTTVLSLGPWDTNVNWSEGALAGVQRFLKRVEGFADNLTDEPMTAEQERLVHQLISDMTERLENMRFNTAISAMMEFINEFGGKMPRHAYEVLIQMLNPFAPHMTEEIWERLGHKEMLVFHPWPSYDASKLVKTSMTIVVSVNGKRAADFQIGVDATNDEIVAAAKTAAARKLDGVEILKTIVVPNKLVNFVIKK</sequence>
<dbReference type="GO" id="GO:0005524">
    <property type="term" value="F:ATP binding"/>
    <property type="evidence" value="ECO:0007669"/>
    <property type="project" value="UniProtKB-UniRule"/>
</dbReference>